<dbReference type="AlphaFoldDB" id="A0A8C6HJ54"/>
<evidence type="ECO:0000313" key="1">
    <source>
        <dbReference type="Ensembl" id="ENSMSIP00000021575.1"/>
    </source>
</evidence>
<proteinExistence type="predicted"/>
<dbReference type="Ensembl" id="ENSMSIT00000027197.1">
    <property type="protein sequence ID" value="ENSMSIP00000021575.1"/>
    <property type="gene ID" value="ENSMSIG00000018322.1"/>
</dbReference>
<dbReference type="GeneTree" id="ENSGT00960000191010"/>
<sequence>FSLSLSLLRISCMCMSPLPFLELLLVEPLLLGPAVCFIHRLENCHLTEACCKDLSSILMVSRTLTHLSLANNKLGDNGEA</sequence>
<evidence type="ECO:0000313" key="2">
    <source>
        <dbReference type="Proteomes" id="UP000694415"/>
    </source>
</evidence>
<protein>
    <submittedName>
        <fullName evidence="1">Uncharacterized protein</fullName>
    </submittedName>
</protein>
<name>A0A8C6HJ54_MUSSI</name>
<accession>A0A8C6HJ54</accession>
<dbReference type="InterPro" id="IPR032675">
    <property type="entry name" value="LRR_dom_sf"/>
</dbReference>
<reference evidence="1" key="2">
    <citation type="submission" date="2025-09" db="UniProtKB">
        <authorList>
            <consortium name="Ensembl"/>
        </authorList>
    </citation>
    <scope>IDENTIFICATION</scope>
</reference>
<organism evidence="1 2">
    <name type="scientific">Mus spicilegus</name>
    <name type="common">Mound-building mouse</name>
    <dbReference type="NCBI Taxonomy" id="10103"/>
    <lineage>
        <taxon>Eukaryota</taxon>
        <taxon>Metazoa</taxon>
        <taxon>Chordata</taxon>
        <taxon>Craniata</taxon>
        <taxon>Vertebrata</taxon>
        <taxon>Euteleostomi</taxon>
        <taxon>Mammalia</taxon>
        <taxon>Eutheria</taxon>
        <taxon>Euarchontoglires</taxon>
        <taxon>Glires</taxon>
        <taxon>Rodentia</taxon>
        <taxon>Myomorpha</taxon>
        <taxon>Muroidea</taxon>
        <taxon>Muridae</taxon>
        <taxon>Murinae</taxon>
        <taxon>Mus</taxon>
        <taxon>Mus</taxon>
    </lineage>
</organism>
<dbReference type="SUPFAM" id="SSF52047">
    <property type="entry name" value="RNI-like"/>
    <property type="match status" value="1"/>
</dbReference>
<keyword evidence="2" id="KW-1185">Reference proteome</keyword>
<dbReference type="Proteomes" id="UP000694415">
    <property type="component" value="Unplaced"/>
</dbReference>
<reference evidence="1" key="1">
    <citation type="submission" date="2025-08" db="UniProtKB">
        <authorList>
            <consortium name="Ensembl"/>
        </authorList>
    </citation>
    <scope>IDENTIFICATION</scope>
</reference>
<dbReference type="Gene3D" id="3.80.10.10">
    <property type="entry name" value="Ribonuclease Inhibitor"/>
    <property type="match status" value="1"/>
</dbReference>